<sequence length="169" mass="18303">MGKTGTVLEDLAVSALAGSLGTKAMEPVSMKLYQLEPEQARTQEDEVRPGAPFQIAAEKTTRLLGLDLNDQQMQKASMAFHYGLAISWAPLYALLRRRGQLRPISAGLAMGSAMSLIADEMLTPALGFSAPNRAYPLVTHVRGYVAHLAFGLAVAGVTEASWYLRRRCP</sequence>
<gene>
    <name evidence="2" type="ORF">SAMN05216266_12069</name>
</gene>
<keyword evidence="1" id="KW-0472">Membrane</keyword>
<evidence type="ECO:0000313" key="3">
    <source>
        <dbReference type="Proteomes" id="UP000243799"/>
    </source>
</evidence>
<name>A0A1I1C2K4_9PSEU</name>
<keyword evidence="3" id="KW-1185">Reference proteome</keyword>
<feature type="transmembrane region" description="Helical" evidence="1">
    <location>
        <begin position="144"/>
        <end position="164"/>
    </location>
</feature>
<keyword evidence="1" id="KW-0812">Transmembrane</keyword>
<dbReference type="EMBL" id="FOKG01000020">
    <property type="protein sequence ID" value="SFB56864.1"/>
    <property type="molecule type" value="Genomic_DNA"/>
</dbReference>
<proteinExistence type="predicted"/>
<dbReference type="Proteomes" id="UP000243799">
    <property type="component" value="Unassembled WGS sequence"/>
</dbReference>
<evidence type="ECO:0000313" key="2">
    <source>
        <dbReference type="EMBL" id="SFB56864.1"/>
    </source>
</evidence>
<keyword evidence="1" id="KW-1133">Transmembrane helix</keyword>
<dbReference type="STRING" id="490629.SAMN05216266_12069"/>
<dbReference type="RefSeq" id="WP_091676988.1">
    <property type="nucleotide sequence ID" value="NZ_FOKG01000020.1"/>
</dbReference>
<dbReference type="AlphaFoldDB" id="A0A1I1C2K4"/>
<organism evidence="2 3">
    <name type="scientific">Amycolatopsis marina</name>
    <dbReference type="NCBI Taxonomy" id="490629"/>
    <lineage>
        <taxon>Bacteria</taxon>
        <taxon>Bacillati</taxon>
        <taxon>Actinomycetota</taxon>
        <taxon>Actinomycetes</taxon>
        <taxon>Pseudonocardiales</taxon>
        <taxon>Pseudonocardiaceae</taxon>
        <taxon>Amycolatopsis</taxon>
    </lineage>
</organism>
<evidence type="ECO:0000256" key="1">
    <source>
        <dbReference type="SAM" id="Phobius"/>
    </source>
</evidence>
<evidence type="ECO:0008006" key="4">
    <source>
        <dbReference type="Google" id="ProtNLM"/>
    </source>
</evidence>
<accession>A0A1I1C2K4</accession>
<feature type="transmembrane region" description="Helical" evidence="1">
    <location>
        <begin position="107"/>
        <end position="129"/>
    </location>
</feature>
<dbReference type="OrthoDB" id="4774491at2"/>
<reference evidence="3" key="1">
    <citation type="submission" date="2016-10" db="EMBL/GenBank/DDBJ databases">
        <authorList>
            <person name="Varghese N."/>
            <person name="Submissions S."/>
        </authorList>
    </citation>
    <scope>NUCLEOTIDE SEQUENCE [LARGE SCALE GENOMIC DNA]</scope>
    <source>
        <strain evidence="3">CGMCC 4.3568</strain>
    </source>
</reference>
<feature type="transmembrane region" description="Helical" evidence="1">
    <location>
        <begin position="76"/>
        <end position="95"/>
    </location>
</feature>
<protein>
    <recommendedName>
        <fullName evidence="4">DUF1440 domain-containing protein</fullName>
    </recommendedName>
</protein>